<keyword evidence="2" id="KW-0963">Cytoplasm</keyword>
<dbReference type="InterPro" id="IPR011993">
    <property type="entry name" value="PH-like_dom_sf"/>
</dbReference>
<keyword evidence="4" id="KW-0862">Zinc</keyword>
<name>A0A8T0A179_9BILA</name>
<evidence type="ECO:0000256" key="4">
    <source>
        <dbReference type="ARBA" id="ARBA00022771"/>
    </source>
</evidence>
<dbReference type="Pfam" id="PF17838">
    <property type="entry name" value="PH_16"/>
    <property type="match status" value="1"/>
</dbReference>
<dbReference type="PROSITE" id="PS50010">
    <property type="entry name" value="DH_2"/>
    <property type="match status" value="1"/>
</dbReference>
<dbReference type="InterPro" id="IPR051632">
    <property type="entry name" value="Rho_GEF"/>
</dbReference>
<feature type="compositionally biased region" description="Basic and acidic residues" evidence="6">
    <location>
        <begin position="1592"/>
        <end position="1602"/>
    </location>
</feature>
<feature type="compositionally biased region" description="Low complexity" evidence="6">
    <location>
        <begin position="926"/>
        <end position="938"/>
    </location>
</feature>
<dbReference type="Proteomes" id="UP000605970">
    <property type="component" value="Unassembled WGS sequence"/>
</dbReference>
<dbReference type="SUPFAM" id="SSF48065">
    <property type="entry name" value="DBL homology domain (DH-domain)"/>
    <property type="match status" value="1"/>
</dbReference>
<accession>A0A8T0A179</accession>
<proteinExistence type="predicted"/>
<gene>
    <name evidence="8" type="ORF">Mgra_00001428</name>
</gene>
<feature type="compositionally biased region" description="Acidic residues" evidence="6">
    <location>
        <begin position="1653"/>
        <end position="1665"/>
    </location>
</feature>
<comment type="subcellular location">
    <subcellularLocation>
        <location evidence="1">Cytoplasm</location>
    </subcellularLocation>
</comment>
<feature type="region of interest" description="Disordered" evidence="6">
    <location>
        <begin position="1580"/>
        <end position="1665"/>
    </location>
</feature>
<evidence type="ECO:0000313" key="8">
    <source>
        <dbReference type="EMBL" id="KAF7639198.1"/>
    </source>
</evidence>
<dbReference type="GO" id="GO:0005737">
    <property type="term" value="C:cytoplasm"/>
    <property type="evidence" value="ECO:0007669"/>
    <property type="project" value="UniProtKB-SubCell"/>
</dbReference>
<feature type="compositionally biased region" description="Basic and acidic residues" evidence="6">
    <location>
        <begin position="549"/>
        <end position="564"/>
    </location>
</feature>
<feature type="compositionally biased region" description="Basic and acidic residues" evidence="6">
    <location>
        <begin position="571"/>
        <end position="581"/>
    </location>
</feature>
<feature type="compositionally biased region" description="Low complexity" evidence="6">
    <location>
        <begin position="947"/>
        <end position="956"/>
    </location>
</feature>
<evidence type="ECO:0000256" key="6">
    <source>
        <dbReference type="SAM" id="MobiDB-lite"/>
    </source>
</evidence>
<comment type="caution">
    <text evidence="8">The sequence shown here is derived from an EMBL/GenBank/DDBJ whole genome shotgun (WGS) entry which is preliminary data.</text>
</comment>
<feature type="region of interest" description="Disordered" evidence="6">
    <location>
        <begin position="654"/>
        <end position="676"/>
    </location>
</feature>
<dbReference type="Gene3D" id="1.20.900.10">
    <property type="entry name" value="Dbl homology (DH) domain"/>
    <property type="match status" value="1"/>
</dbReference>
<feature type="region of interest" description="Disordered" evidence="6">
    <location>
        <begin position="221"/>
        <end position="256"/>
    </location>
</feature>
<dbReference type="Gene3D" id="2.30.29.30">
    <property type="entry name" value="Pleckstrin-homology domain (PH domain)/Phosphotyrosine-binding domain (PTB)"/>
    <property type="match status" value="1"/>
</dbReference>
<evidence type="ECO:0000256" key="5">
    <source>
        <dbReference type="SAM" id="Coils"/>
    </source>
</evidence>
<dbReference type="InterPro" id="IPR035899">
    <property type="entry name" value="DBL_dom_sf"/>
</dbReference>
<dbReference type="OrthoDB" id="28045at2759"/>
<keyword evidence="4" id="KW-0863">Zinc-finger</keyword>
<feature type="compositionally biased region" description="Low complexity" evidence="6">
    <location>
        <begin position="222"/>
        <end position="255"/>
    </location>
</feature>
<feature type="region of interest" description="Disordered" evidence="6">
    <location>
        <begin position="547"/>
        <end position="593"/>
    </location>
</feature>
<dbReference type="GO" id="GO:0005085">
    <property type="term" value="F:guanyl-nucleotide exchange factor activity"/>
    <property type="evidence" value="ECO:0007669"/>
    <property type="project" value="InterPro"/>
</dbReference>
<feature type="compositionally biased region" description="Basic residues" evidence="6">
    <location>
        <begin position="1481"/>
        <end position="1491"/>
    </location>
</feature>
<dbReference type="InterPro" id="IPR041020">
    <property type="entry name" value="PH_16"/>
</dbReference>
<dbReference type="SMART" id="SM00325">
    <property type="entry name" value="RhoGEF"/>
    <property type="match status" value="1"/>
</dbReference>
<dbReference type="PANTHER" id="PTHR13944">
    <property type="entry name" value="AGAP007712-PA"/>
    <property type="match status" value="1"/>
</dbReference>
<reference evidence="8" key="1">
    <citation type="journal article" date="2020" name="Ecol. Evol.">
        <title>Genome structure and content of the rice root-knot nematode (Meloidogyne graminicola).</title>
        <authorList>
            <person name="Phan N.T."/>
            <person name="Danchin E.G.J."/>
            <person name="Klopp C."/>
            <person name="Perfus-Barbeoch L."/>
            <person name="Kozlowski D.K."/>
            <person name="Koutsovoulos G.D."/>
            <person name="Lopez-Roques C."/>
            <person name="Bouchez O."/>
            <person name="Zahm M."/>
            <person name="Besnard G."/>
            <person name="Bellafiore S."/>
        </authorList>
    </citation>
    <scope>NUCLEOTIDE SEQUENCE</scope>
    <source>
        <strain evidence="8">VN-18</strain>
    </source>
</reference>
<feature type="compositionally biased region" description="Low complexity" evidence="6">
    <location>
        <begin position="795"/>
        <end position="811"/>
    </location>
</feature>
<feature type="coiled-coil region" evidence="5">
    <location>
        <begin position="1428"/>
        <end position="1462"/>
    </location>
</feature>
<dbReference type="InterPro" id="IPR000219">
    <property type="entry name" value="DH_dom"/>
</dbReference>
<dbReference type="Pfam" id="PF00621">
    <property type="entry name" value="RhoGEF"/>
    <property type="match status" value="1"/>
</dbReference>
<dbReference type="PANTHER" id="PTHR13944:SF21">
    <property type="entry name" value="CYSTS, ISOFORM C"/>
    <property type="match status" value="1"/>
</dbReference>
<keyword evidence="5" id="KW-0175">Coiled coil</keyword>
<feature type="region of interest" description="Disordered" evidence="6">
    <location>
        <begin position="1481"/>
        <end position="1522"/>
    </location>
</feature>
<feature type="compositionally biased region" description="Basic and acidic residues" evidence="6">
    <location>
        <begin position="1502"/>
        <end position="1522"/>
    </location>
</feature>
<feature type="domain" description="DH" evidence="7">
    <location>
        <begin position="1018"/>
        <end position="1205"/>
    </location>
</feature>
<keyword evidence="3" id="KW-0597">Phosphoprotein</keyword>
<dbReference type="EMBL" id="JABEBT010000007">
    <property type="protein sequence ID" value="KAF7639198.1"/>
    <property type="molecule type" value="Genomic_DNA"/>
</dbReference>
<dbReference type="CDD" id="cd00160">
    <property type="entry name" value="RhoGEF"/>
    <property type="match status" value="1"/>
</dbReference>
<feature type="region of interest" description="Disordered" evidence="6">
    <location>
        <begin position="910"/>
        <end position="956"/>
    </location>
</feature>
<keyword evidence="4" id="KW-0479">Metal-binding</keyword>
<evidence type="ECO:0000256" key="3">
    <source>
        <dbReference type="ARBA" id="ARBA00022553"/>
    </source>
</evidence>
<feature type="compositionally biased region" description="Low complexity" evidence="6">
    <location>
        <begin position="1623"/>
        <end position="1635"/>
    </location>
</feature>
<evidence type="ECO:0000256" key="1">
    <source>
        <dbReference type="ARBA" id="ARBA00004496"/>
    </source>
</evidence>
<dbReference type="GO" id="GO:0035023">
    <property type="term" value="P:regulation of Rho protein signal transduction"/>
    <property type="evidence" value="ECO:0007669"/>
    <property type="project" value="TreeGrafter"/>
</dbReference>
<dbReference type="GO" id="GO:0008270">
    <property type="term" value="F:zinc ion binding"/>
    <property type="evidence" value="ECO:0007669"/>
    <property type="project" value="UniProtKB-KW"/>
</dbReference>
<protein>
    <submittedName>
        <fullName evidence="8">DH domain-containing protein</fullName>
    </submittedName>
</protein>
<keyword evidence="9" id="KW-1185">Reference proteome</keyword>
<feature type="compositionally biased region" description="Polar residues" evidence="6">
    <location>
        <begin position="1580"/>
        <end position="1591"/>
    </location>
</feature>
<evidence type="ECO:0000259" key="7">
    <source>
        <dbReference type="PROSITE" id="PS50010"/>
    </source>
</evidence>
<evidence type="ECO:0000313" key="9">
    <source>
        <dbReference type="Proteomes" id="UP000605970"/>
    </source>
</evidence>
<feature type="region of interest" description="Disordered" evidence="6">
    <location>
        <begin position="782"/>
        <end position="811"/>
    </location>
</feature>
<feature type="compositionally biased region" description="Basic and acidic residues" evidence="6">
    <location>
        <begin position="410"/>
        <end position="430"/>
    </location>
</feature>
<evidence type="ECO:0000256" key="2">
    <source>
        <dbReference type="ARBA" id="ARBA00022490"/>
    </source>
</evidence>
<sequence length="1774" mass="201019">MLYEPSPSTKIVGIPSIKQQKYFHQRSISDHLLNYSYCKNYFLNSSPTSNIQKQQKTEKQFFKENNLNSQLDRENIKNNNNNTKFSMATTTKKKTPLLAQIRRLKREEEFNGSGIITQMGGGDYSTEPEEEEEEKCYESATAEDEDFEFCRQSRTGQRLHRVYSGENGLSHQQTDLSPPPPPLFTTPTSLSSSLSAVKAATALAGVNLSLARGIEHCITPTSSNNCKNSNNKNRNCNNKKSASFSSTTTSSSSSSGLANLFSIGNRFSTNRQNSDSNLIRRNSQKGEQNNLLCSRRSFKWRNLWGRKNSVVGASIDDTIVVGRTKEGNSSMSNFANKRASSQLLDTLIEDTETILKFGGNKEEDLQQKRRLKRHSALLLVEGSEKELKSKEDIALTPVRFRTTEQNLKLSENERSKDERVNDVKDDEMSQKELTLSTPILQQRPFSIIGTGHDSDITTNIGSSKMGSVEEEEVYEQQNLLPNEQLACYRIEQDKLVRFDNFLHCKQGKQLKIINKDSTSVEEDEEDIEKDEDFEEGKMKKIVKNRGKYKKEGGKKMLKNEKEDNNLTPKNTKFDQNREERTAPPLPPRLSRATRRSTNCSPILFIGTCQTLDRKHNKKLALHRAVSSRANNNELLTPTSSLTSSAFSCTATLTLPRKRPNPRGVSIQQRRRGNLGAAAARRKSIVQLAVEESAELAAIVAAVEEQQQHEDEKEVQEVQAVDEPEGKEVEDVQGLNEVETTIPEKPQSKQQAMFRVKSSKNNNNNHNNSTSRAILRHLLGATDRSRVGGGKVAPKTNGENNNSLNTTSNSGNAVTELVNNNNNNNNTVIAAANRTFGKDKKRETKTNSMILGTIWSIRPRRKKESNAQRSLVNLWAAHSTTENIIDINQTSKSLATNNGDFMDRLIEPPQLQQQQHNQQKISSPHQSPSSTITSASNSPFCSPQSNSTTTTDGIIFNNNNNGSTTTITTSAFPFFPRAQLNQSRWADLDLWAEQEPSWTAKYGNRNDGEISSLNAKELKRQNIIYELVLTERHHCQVLVLLQQLYYEGLARNKILTPKQLHLLIPDVEALLDFHLSFLRCLIERCSISPIVDGISDILLTEFGSGNYRNNAINAYTAFCLSREDSARQYSTLITQNVHFRKFMEYYEGQHKDRSLKDCMLLVAQRLTKYPVLVEQIAKQESQQSKQLLAQKAHSIVREFAMQVDQQLMQHELNRQWNALKKALDKSAAIAKMIHPKDGIEFTFDDLVWPVENESTTILSNNNNTTKTIGKRKILLITRAFWRETMNGPELELRLLLCDDVIVFLRPKGSGGSSSSTANGVSNNSSVNTKLPPLQFFRHIAHSGVLPLHSILVRGENVRRKSLLLIVTAKQRPDLFEFAFSTSVELDNFALAIKKAKAEAPNFVRLSEGRCFEFADKPIGDGMGKPIINSDDFKIQMENWKLELDKLFEQRNKEEADLENYFESRMLFMDRLRALVERLPRRRNKQKGRRRKLKGGDDNEEKNEDILKNEENNNKEEEEYKNQQKAAFEHLRNRFRELEKTRVEPLIRLIEKAKKVRDADLVTFFDDLYDLGGEEEKSFTAVNVSGDSATSAEEQPRVSDEDRRPKPRRVRTYHGATDKRKKGNSDGSSCSSSGGASAIRRHTTFPSSGRHNDGSSEDEDDEEEEDECLRQLLPLRMGAGARRVATELIRENLRLRTQLNRLKAKTALQEIWLTAAMQKGEVNENELIITNQNDEEGKKQIDDELAVSEAKVLKVMARDLARREAEIERKEVKKIN</sequence>
<feature type="region of interest" description="Disordered" evidence="6">
    <location>
        <begin position="409"/>
        <end position="430"/>
    </location>
</feature>
<organism evidence="8 9">
    <name type="scientific">Meloidogyne graminicola</name>
    <dbReference type="NCBI Taxonomy" id="189291"/>
    <lineage>
        <taxon>Eukaryota</taxon>
        <taxon>Metazoa</taxon>
        <taxon>Ecdysozoa</taxon>
        <taxon>Nematoda</taxon>
        <taxon>Chromadorea</taxon>
        <taxon>Rhabditida</taxon>
        <taxon>Tylenchina</taxon>
        <taxon>Tylenchomorpha</taxon>
        <taxon>Tylenchoidea</taxon>
        <taxon>Meloidogynidae</taxon>
        <taxon>Meloidogyninae</taxon>
        <taxon>Meloidogyne</taxon>
    </lineage>
</organism>